<keyword evidence="3" id="KW-1185">Reference proteome</keyword>
<evidence type="ECO:0000256" key="1">
    <source>
        <dbReference type="SAM" id="Phobius"/>
    </source>
</evidence>
<keyword evidence="1" id="KW-0812">Transmembrane</keyword>
<dbReference type="InterPro" id="IPR007339">
    <property type="entry name" value="RclC-like"/>
</dbReference>
<organism evidence="2 3">
    <name type="scientific">Mucilaginibacter lutimaris</name>
    <dbReference type="NCBI Taxonomy" id="931629"/>
    <lineage>
        <taxon>Bacteria</taxon>
        <taxon>Pseudomonadati</taxon>
        <taxon>Bacteroidota</taxon>
        <taxon>Sphingobacteriia</taxon>
        <taxon>Sphingobacteriales</taxon>
        <taxon>Sphingobacteriaceae</taxon>
        <taxon>Mucilaginibacter</taxon>
    </lineage>
</organism>
<dbReference type="InterPro" id="IPR016865">
    <property type="entry name" value="RclC"/>
</dbReference>
<keyword evidence="1" id="KW-0472">Membrane</keyword>
<dbReference type="Proteomes" id="UP001597073">
    <property type="component" value="Unassembled WGS sequence"/>
</dbReference>
<proteinExistence type="predicted"/>
<sequence length="197" mass="21843">MKNLINSIVILSAKTQNFGLHFSRFAIALVLIWIGALKFVDYEADGIVPFVANSPAMSFFYHSDGSYKKHQNKEGEFVKANREWNTRNGTYSFALGLGVLLVFMGVLLLLDSATPYSGLFGSLLLIIMCIGTLSFLITTPECWVPDLGDGAHGFPYLSARGRLVIKDIIMLGAAFYTLADSAKRILKQNEQKKIFSF</sequence>
<dbReference type="Pfam" id="PF04224">
    <property type="entry name" value="DUF417"/>
    <property type="match status" value="1"/>
</dbReference>
<feature type="transmembrane region" description="Helical" evidence="1">
    <location>
        <begin position="21"/>
        <end position="40"/>
    </location>
</feature>
<name>A0ABW2ZEG4_9SPHI</name>
<accession>A0ABW2ZEG4</accession>
<feature type="transmembrane region" description="Helical" evidence="1">
    <location>
        <begin position="117"/>
        <end position="139"/>
    </location>
</feature>
<evidence type="ECO:0000313" key="3">
    <source>
        <dbReference type="Proteomes" id="UP001597073"/>
    </source>
</evidence>
<protein>
    <submittedName>
        <fullName evidence="2">DUF417 family protein</fullName>
    </submittedName>
</protein>
<feature type="transmembrane region" description="Helical" evidence="1">
    <location>
        <begin position="91"/>
        <end position="110"/>
    </location>
</feature>
<dbReference type="PANTHER" id="PTHR40106:SF1">
    <property type="entry name" value="INNER MEMBRANE PROTEIN RCLC"/>
    <property type="match status" value="1"/>
</dbReference>
<feature type="transmembrane region" description="Helical" evidence="1">
    <location>
        <begin position="159"/>
        <end position="179"/>
    </location>
</feature>
<keyword evidence="1" id="KW-1133">Transmembrane helix</keyword>
<comment type="caution">
    <text evidence="2">The sequence shown here is derived from an EMBL/GenBank/DDBJ whole genome shotgun (WGS) entry which is preliminary data.</text>
</comment>
<gene>
    <name evidence="2" type="ORF">ACFQZI_06935</name>
</gene>
<reference evidence="3" key="1">
    <citation type="journal article" date="2019" name="Int. J. Syst. Evol. Microbiol.">
        <title>The Global Catalogue of Microorganisms (GCM) 10K type strain sequencing project: providing services to taxonomists for standard genome sequencing and annotation.</title>
        <authorList>
            <consortium name="The Broad Institute Genomics Platform"/>
            <consortium name="The Broad Institute Genome Sequencing Center for Infectious Disease"/>
            <person name="Wu L."/>
            <person name="Ma J."/>
        </authorList>
    </citation>
    <scope>NUCLEOTIDE SEQUENCE [LARGE SCALE GENOMIC DNA]</scope>
    <source>
        <strain evidence="3">CCUG 60742</strain>
    </source>
</reference>
<dbReference type="PIRSF" id="PIRSF028065">
    <property type="entry name" value="UCP028065"/>
    <property type="match status" value="1"/>
</dbReference>
<dbReference type="PANTHER" id="PTHR40106">
    <property type="entry name" value="INNER MEMBRANE PROTEIN RCLC"/>
    <property type="match status" value="1"/>
</dbReference>
<evidence type="ECO:0000313" key="2">
    <source>
        <dbReference type="EMBL" id="MFD0764582.1"/>
    </source>
</evidence>
<dbReference type="EMBL" id="JBHTIA010000003">
    <property type="protein sequence ID" value="MFD0764582.1"/>
    <property type="molecule type" value="Genomic_DNA"/>
</dbReference>
<dbReference type="RefSeq" id="WP_377140252.1">
    <property type="nucleotide sequence ID" value="NZ_JBHTIA010000003.1"/>
</dbReference>